<dbReference type="GO" id="GO:0051726">
    <property type="term" value="P:regulation of cell cycle"/>
    <property type="evidence" value="ECO:0007669"/>
    <property type="project" value="InterPro"/>
</dbReference>
<dbReference type="GeneID" id="141455074"/>
<dbReference type="EnsemblMetazoa" id="RPRC009419-RA">
    <property type="protein sequence ID" value="RPRC009419-PA"/>
    <property type="gene ID" value="RPRC009419"/>
</dbReference>
<feature type="domain" description="Cyclin-dependent kinase inhibitor" evidence="3">
    <location>
        <begin position="75"/>
        <end position="102"/>
    </location>
</feature>
<protein>
    <submittedName>
        <fullName evidence="4">CDI domain-containing protein</fullName>
    </submittedName>
</protein>
<dbReference type="AlphaFoldDB" id="T1HZE9"/>
<dbReference type="InParanoid" id="T1HZE9"/>
<keyword evidence="5" id="KW-1185">Reference proteome</keyword>
<dbReference type="GO" id="GO:0005634">
    <property type="term" value="C:nucleus"/>
    <property type="evidence" value="ECO:0007669"/>
    <property type="project" value="InterPro"/>
</dbReference>
<dbReference type="GO" id="GO:0004861">
    <property type="term" value="F:cyclin-dependent protein serine/threonine kinase inhibitor activity"/>
    <property type="evidence" value="ECO:0007669"/>
    <property type="project" value="InterPro"/>
</dbReference>
<dbReference type="EMBL" id="ACPB03003619">
    <property type="status" value="NOT_ANNOTATED_CDS"/>
    <property type="molecule type" value="Genomic_DNA"/>
</dbReference>
<name>T1HZE9_RHOPR</name>
<evidence type="ECO:0000313" key="5">
    <source>
        <dbReference type="Proteomes" id="UP000015103"/>
    </source>
</evidence>
<evidence type="ECO:0000313" key="4">
    <source>
        <dbReference type="EnsemblMetazoa" id="RPRC009419-PA"/>
    </source>
</evidence>
<sequence>MGRIIQLENLPASEVSSEDAKIYGHSRITLADSVRERGRLINPAFIRRRLNFDDVNDVAPLPGPSREQAGDFVHQDDKYSNKWNFDFENENPLPGDWLWVKVDSKSSVTEDAASDSCKDLLPINESQSHD</sequence>
<evidence type="ECO:0000256" key="2">
    <source>
        <dbReference type="ARBA" id="ARBA00023013"/>
    </source>
</evidence>
<dbReference type="InterPro" id="IPR003175">
    <property type="entry name" value="CDI_dom"/>
</dbReference>
<dbReference type="Gene3D" id="4.10.365.10">
    <property type="entry name" value="p27"/>
    <property type="match status" value="1"/>
</dbReference>
<comment type="similarity">
    <text evidence="1">Belongs to the CDI family.</text>
</comment>
<dbReference type="HOGENOM" id="CLU_1940716_0_0_1"/>
<accession>T1HZE9</accession>
<dbReference type="RefSeq" id="XP_073986030.1">
    <property type="nucleotide sequence ID" value="XM_074129929.1"/>
</dbReference>
<evidence type="ECO:0000256" key="1">
    <source>
        <dbReference type="ARBA" id="ARBA00006726"/>
    </source>
</evidence>
<evidence type="ECO:0000259" key="3">
    <source>
        <dbReference type="Pfam" id="PF02234"/>
    </source>
</evidence>
<dbReference type="Proteomes" id="UP000015103">
    <property type="component" value="Unassembled WGS sequence"/>
</dbReference>
<dbReference type="Pfam" id="PF02234">
    <property type="entry name" value="CDI"/>
    <property type="match status" value="1"/>
</dbReference>
<reference evidence="4" key="1">
    <citation type="submission" date="2015-05" db="UniProtKB">
        <authorList>
            <consortium name="EnsemblMetazoa"/>
        </authorList>
    </citation>
    <scope>IDENTIFICATION</scope>
</reference>
<organism evidence="4 5">
    <name type="scientific">Rhodnius prolixus</name>
    <name type="common">Triatomid bug</name>
    <dbReference type="NCBI Taxonomy" id="13249"/>
    <lineage>
        <taxon>Eukaryota</taxon>
        <taxon>Metazoa</taxon>
        <taxon>Ecdysozoa</taxon>
        <taxon>Arthropoda</taxon>
        <taxon>Hexapoda</taxon>
        <taxon>Insecta</taxon>
        <taxon>Pterygota</taxon>
        <taxon>Neoptera</taxon>
        <taxon>Paraneoptera</taxon>
        <taxon>Hemiptera</taxon>
        <taxon>Heteroptera</taxon>
        <taxon>Panheteroptera</taxon>
        <taxon>Cimicomorpha</taxon>
        <taxon>Reduviidae</taxon>
        <taxon>Triatominae</taxon>
        <taxon>Rhodnius</taxon>
    </lineage>
</organism>
<proteinExistence type="inferred from homology"/>
<keyword evidence="2" id="KW-0649">Protein kinase inhibitor</keyword>
<dbReference type="InterPro" id="IPR044898">
    <property type="entry name" value="CDI_dom_sf"/>
</dbReference>
<dbReference type="VEuPathDB" id="VectorBase:RPRC009419"/>